<dbReference type="InterPro" id="IPR012349">
    <property type="entry name" value="Split_barrel_FMN-bd"/>
</dbReference>
<dbReference type="PIRSF" id="PIRSF018747">
    <property type="entry name" value="UCP018747"/>
    <property type="match status" value="1"/>
</dbReference>
<feature type="domain" description="DUF447" evidence="1">
    <location>
        <begin position="16"/>
        <end position="129"/>
    </location>
</feature>
<dbReference type="InterPro" id="IPR007386">
    <property type="entry name" value="DUF447_N"/>
</dbReference>
<dbReference type="Proteomes" id="UP000232133">
    <property type="component" value="Chromosome"/>
</dbReference>
<dbReference type="InterPro" id="IPR049288">
    <property type="entry name" value="DUF447_C"/>
</dbReference>
<dbReference type="RefSeq" id="WP_100815632.1">
    <property type="nucleotide sequence ID" value="NZ_CP017803.1"/>
</dbReference>
<feature type="domain" description="DUF447" evidence="2">
    <location>
        <begin position="144"/>
        <end position="198"/>
    </location>
</feature>
<dbReference type="InterPro" id="IPR016733">
    <property type="entry name" value="UCP018747"/>
</dbReference>
<evidence type="ECO:0000313" key="4">
    <source>
        <dbReference type="Proteomes" id="UP000232133"/>
    </source>
</evidence>
<dbReference type="EMBL" id="CP017803">
    <property type="protein sequence ID" value="ATZ60089.1"/>
    <property type="molecule type" value="Genomic_DNA"/>
</dbReference>
<organism evidence="3 4">
    <name type="scientific">Methanobrevibacter smithii</name>
    <dbReference type="NCBI Taxonomy" id="2173"/>
    <lineage>
        <taxon>Archaea</taxon>
        <taxon>Methanobacteriati</taxon>
        <taxon>Methanobacteriota</taxon>
        <taxon>Methanomada group</taxon>
        <taxon>Methanobacteria</taxon>
        <taxon>Methanobacteriales</taxon>
        <taxon>Methanobacteriaceae</taxon>
        <taxon>Methanobrevibacter</taxon>
    </lineage>
</organism>
<dbReference type="Pfam" id="PF04289">
    <property type="entry name" value="DUF447_N"/>
    <property type="match status" value="1"/>
</dbReference>
<evidence type="ECO:0000259" key="1">
    <source>
        <dbReference type="Pfam" id="PF04289"/>
    </source>
</evidence>
<gene>
    <name evidence="3" type="ORF">BK798_06485</name>
</gene>
<dbReference type="AlphaFoldDB" id="A0A2H4U7J4"/>
<proteinExistence type="predicted"/>
<evidence type="ECO:0008006" key="5">
    <source>
        <dbReference type="Google" id="ProtNLM"/>
    </source>
</evidence>
<name>A0A2H4U7J4_METSM</name>
<evidence type="ECO:0000259" key="2">
    <source>
        <dbReference type="Pfam" id="PF20766"/>
    </source>
</evidence>
<dbReference type="SUPFAM" id="SSF50475">
    <property type="entry name" value="FMN-binding split barrel"/>
    <property type="match status" value="1"/>
</dbReference>
<dbReference type="Pfam" id="PF20766">
    <property type="entry name" value="DUF447_C"/>
    <property type="match status" value="1"/>
</dbReference>
<reference evidence="3 4" key="1">
    <citation type="submission" date="2016-10" db="EMBL/GenBank/DDBJ databases">
        <authorList>
            <person name="Varghese N."/>
        </authorList>
    </citation>
    <scope>NUCLEOTIDE SEQUENCE [LARGE SCALE GENOMIC DNA]</scope>
    <source>
        <strain evidence="3 4">KB11</strain>
    </source>
</reference>
<protein>
    <recommendedName>
        <fullName evidence="5">DUF447 family protein</fullName>
    </recommendedName>
</protein>
<dbReference type="GeneID" id="35119009"/>
<dbReference type="Gene3D" id="1.20.58.290">
    <property type="entry name" value="Hypothetical membrane protein ta0354_69_121"/>
    <property type="match status" value="1"/>
</dbReference>
<sequence length="208" mass="23584">MEINLSSVGMEKGRQYETVITTISPEGKRNAAPIGVICTGKDSVICRIFKGSTTLENIISQKEFTVNITENPEFFTLSTIDNLPETYFDENNSIKNIESYFKCEVTDLIEAVKRSDPIKSDSKAIVIKAKVTSHVINKNIKAINRAMGLLIETLVNFTRIDMVDEKQQEYYLGRFREAKRVINKVGSKEEQKAIHEIKKELIKKGYSP</sequence>
<accession>A0A2H4U7J4</accession>
<dbReference type="Gene3D" id="2.30.110.10">
    <property type="entry name" value="Electron Transport, Fmn-binding Protein, Chain A"/>
    <property type="match status" value="1"/>
</dbReference>
<evidence type="ECO:0000313" key="3">
    <source>
        <dbReference type="EMBL" id="ATZ60089.1"/>
    </source>
</evidence>